<dbReference type="RefSeq" id="XP_031781007.1">
    <property type="nucleotide sequence ID" value="XM_031925147.1"/>
</dbReference>
<dbReference type="EnsemblMetazoa" id="XM_031925147">
    <property type="protein sequence ID" value="XP_031781007"/>
    <property type="gene ID" value="LOC116416454"/>
</dbReference>
<evidence type="ECO:0000313" key="3">
    <source>
        <dbReference type="EnsemblMetazoa" id="XP_031781007"/>
    </source>
</evidence>
<sequence length="189" mass="20984">MQRINCIHTVKKNKKGSEYSGFVRHIAETIFGSETLKNSSVTGRQSGRTKAPAKPKLDPKLLGAVIGIFQYYLVVEVKLDPVRVSQEVKSTGEHIASKIADMNRKSKKKICDPEGASNNALANVETEVTVNLNNKNQPEARLRNEDDERSNDDDDDENSNDDDENGSDDDENPDDEDSEDNSESDSNNK</sequence>
<dbReference type="KEGG" id="nvi:116416454"/>
<evidence type="ECO:0000259" key="2">
    <source>
        <dbReference type="PROSITE" id="PS51457"/>
    </source>
</evidence>
<dbReference type="Gene3D" id="1.10.10.2590">
    <property type="entry name" value="BEN domain"/>
    <property type="match status" value="1"/>
</dbReference>
<dbReference type="PROSITE" id="PS51457">
    <property type="entry name" value="BEN"/>
    <property type="match status" value="1"/>
</dbReference>
<organism evidence="3 4">
    <name type="scientific">Nasonia vitripennis</name>
    <name type="common">Parasitic wasp</name>
    <dbReference type="NCBI Taxonomy" id="7425"/>
    <lineage>
        <taxon>Eukaryota</taxon>
        <taxon>Metazoa</taxon>
        <taxon>Ecdysozoa</taxon>
        <taxon>Arthropoda</taxon>
        <taxon>Hexapoda</taxon>
        <taxon>Insecta</taxon>
        <taxon>Pterygota</taxon>
        <taxon>Neoptera</taxon>
        <taxon>Endopterygota</taxon>
        <taxon>Hymenoptera</taxon>
        <taxon>Apocrita</taxon>
        <taxon>Proctotrupomorpha</taxon>
        <taxon>Chalcidoidea</taxon>
        <taxon>Pteromalidae</taxon>
        <taxon>Pteromalinae</taxon>
        <taxon>Nasonia</taxon>
    </lineage>
</organism>
<evidence type="ECO:0000313" key="4">
    <source>
        <dbReference type="Proteomes" id="UP000002358"/>
    </source>
</evidence>
<dbReference type="SMR" id="A0A7M7Q2V2"/>
<name>A0A7M7Q2V2_NASVI</name>
<feature type="compositionally biased region" description="Acidic residues" evidence="1">
    <location>
        <begin position="147"/>
        <end position="183"/>
    </location>
</feature>
<feature type="region of interest" description="Disordered" evidence="1">
    <location>
        <begin position="130"/>
        <end position="189"/>
    </location>
</feature>
<keyword evidence="4" id="KW-1185">Reference proteome</keyword>
<proteinExistence type="predicted"/>
<dbReference type="InParanoid" id="A0A7M7Q2V2"/>
<dbReference type="OrthoDB" id="7555052at2759"/>
<dbReference type="AlphaFoldDB" id="A0A7M7Q2V2"/>
<dbReference type="InterPro" id="IPR018379">
    <property type="entry name" value="BEN_domain"/>
</dbReference>
<feature type="domain" description="BEN" evidence="2">
    <location>
        <begin position="1"/>
        <end position="106"/>
    </location>
</feature>
<reference evidence="3" key="1">
    <citation type="submission" date="2021-01" db="UniProtKB">
        <authorList>
            <consortium name="EnsemblMetazoa"/>
        </authorList>
    </citation>
    <scope>IDENTIFICATION</scope>
</reference>
<accession>A0A7M7Q2V2</accession>
<dbReference type="GO" id="GO:0003677">
    <property type="term" value="F:DNA binding"/>
    <property type="evidence" value="ECO:0007669"/>
    <property type="project" value="InterPro"/>
</dbReference>
<evidence type="ECO:0000256" key="1">
    <source>
        <dbReference type="SAM" id="MobiDB-lite"/>
    </source>
</evidence>
<dbReference type="GeneID" id="116416454"/>
<dbReference type="Pfam" id="PF10523">
    <property type="entry name" value="BEN"/>
    <property type="match status" value="1"/>
</dbReference>
<dbReference type="Proteomes" id="UP000002358">
    <property type="component" value="Unassembled WGS sequence"/>
</dbReference>
<protein>
    <recommendedName>
        <fullName evidence="2">BEN domain-containing protein</fullName>
    </recommendedName>
</protein>